<protein>
    <recommendedName>
        <fullName evidence="6">Coactosin</fullName>
    </recommendedName>
</protein>
<dbReference type="Proteomes" id="UP001344447">
    <property type="component" value="Unassembled WGS sequence"/>
</dbReference>
<feature type="domain" description="ADF-H" evidence="8">
    <location>
        <begin position="216"/>
        <end position="348"/>
    </location>
</feature>
<dbReference type="PANTHER" id="PTHR10829">
    <property type="entry name" value="CORTACTIN AND DREBRIN"/>
    <property type="match status" value="1"/>
</dbReference>
<organism evidence="9 10">
    <name type="scientific">Dictyostelium firmibasis</name>
    <dbReference type="NCBI Taxonomy" id="79012"/>
    <lineage>
        <taxon>Eukaryota</taxon>
        <taxon>Amoebozoa</taxon>
        <taxon>Evosea</taxon>
        <taxon>Eumycetozoa</taxon>
        <taxon>Dictyostelia</taxon>
        <taxon>Dictyosteliales</taxon>
        <taxon>Dictyosteliaceae</taxon>
        <taxon>Dictyostelium</taxon>
    </lineage>
</organism>
<dbReference type="Gene3D" id="3.40.20.10">
    <property type="entry name" value="Severin"/>
    <property type="match status" value="2"/>
</dbReference>
<dbReference type="InterPro" id="IPR020845">
    <property type="entry name" value="AMP-binding_CS"/>
</dbReference>
<dbReference type="SUPFAM" id="SSF55753">
    <property type="entry name" value="Actin depolymerizing proteins"/>
    <property type="match status" value="2"/>
</dbReference>
<keyword evidence="3" id="KW-0009">Actin-binding</keyword>
<dbReference type="PROSITE" id="PS51263">
    <property type="entry name" value="ADF_H"/>
    <property type="match status" value="2"/>
</dbReference>
<dbReference type="Pfam" id="PF00241">
    <property type="entry name" value="Cofilin_ADF"/>
    <property type="match status" value="2"/>
</dbReference>
<evidence type="ECO:0000256" key="6">
    <source>
        <dbReference type="ARBA" id="ARBA00069392"/>
    </source>
</evidence>
<dbReference type="GO" id="GO:0030833">
    <property type="term" value="P:regulation of actin filament polymerization"/>
    <property type="evidence" value="ECO:0007669"/>
    <property type="project" value="TreeGrafter"/>
</dbReference>
<dbReference type="GO" id="GO:0005884">
    <property type="term" value="C:actin filament"/>
    <property type="evidence" value="ECO:0007669"/>
    <property type="project" value="TreeGrafter"/>
</dbReference>
<comment type="similarity">
    <text evidence="5">Belongs to the actin-binding proteins ADF family. Coactosin subfamily.</text>
</comment>
<comment type="caution">
    <text evidence="9">The sequence shown here is derived from an EMBL/GenBank/DDBJ whole genome shotgun (WGS) entry which is preliminary data.</text>
</comment>
<dbReference type="GO" id="GO:0030864">
    <property type="term" value="C:cortical actin cytoskeleton"/>
    <property type="evidence" value="ECO:0007669"/>
    <property type="project" value="TreeGrafter"/>
</dbReference>
<sequence length="354" mass="38309">MSTDGQLRFSLSERKAGSMSTPSAGNTVSVSNLEDFNDAVKSVHKTDSPTNWLLVGYDGSPDKIKLLSTGTKGINELIEHFDDSSMVYAILRVVDHVDNIPTDRFLYITFIGDNVKAIEKAKYSVNKTSVTKLLGHYNVEIIASVKSELSETEIMNKIQDASGSRNRSGDAAPTLRISTSSNTPTPSSSSSTTSITKTSGTTSGSKGPAVNTKSVGLIFNNELELKQIVEQVKTSSDPINWMLIGYEDKERLGLVGKGTGGLQELVSHLKAQNVNYGIVATTDVIDGIIQPKHAQITFVGVSVSPMVKGRLTTHRGKIDEFFSPIHVSLFSENPSQDLTDEILAQKVQQLKGMK</sequence>
<evidence type="ECO:0000256" key="5">
    <source>
        <dbReference type="ARBA" id="ARBA00038052"/>
    </source>
</evidence>
<evidence type="ECO:0000256" key="4">
    <source>
        <dbReference type="ARBA" id="ARBA00023212"/>
    </source>
</evidence>
<evidence type="ECO:0000256" key="1">
    <source>
        <dbReference type="ARBA" id="ARBA00004245"/>
    </source>
</evidence>
<feature type="region of interest" description="Disordered" evidence="7">
    <location>
        <begin position="160"/>
        <end position="208"/>
    </location>
</feature>
<dbReference type="EMBL" id="JAVFKY010000006">
    <property type="protein sequence ID" value="KAK5575357.1"/>
    <property type="molecule type" value="Genomic_DNA"/>
</dbReference>
<keyword evidence="2" id="KW-0963">Cytoplasm</keyword>
<dbReference type="SMART" id="SM00102">
    <property type="entry name" value="ADF"/>
    <property type="match status" value="2"/>
</dbReference>
<dbReference type="GO" id="GO:0051015">
    <property type="term" value="F:actin filament binding"/>
    <property type="evidence" value="ECO:0007669"/>
    <property type="project" value="TreeGrafter"/>
</dbReference>
<accession>A0AAN7TKC5</accession>
<name>A0AAN7TKC5_9MYCE</name>
<dbReference type="FunFam" id="3.40.20.10:FF:000018">
    <property type="entry name" value="Coactosin-like 1"/>
    <property type="match status" value="2"/>
</dbReference>
<evidence type="ECO:0000256" key="2">
    <source>
        <dbReference type="ARBA" id="ARBA00022490"/>
    </source>
</evidence>
<comment type="subcellular location">
    <subcellularLocation>
        <location evidence="1">Cytoplasm</location>
        <location evidence="1">Cytoskeleton</location>
    </subcellularLocation>
</comment>
<dbReference type="PROSITE" id="PS00455">
    <property type="entry name" value="AMP_BINDING"/>
    <property type="match status" value="1"/>
</dbReference>
<feature type="compositionally biased region" description="Low complexity" evidence="7">
    <location>
        <begin position="177"/>
        <end position="206"/>
    </location>
</feature>
<proteinExistence type="inferred from homology"/>
<evidence type="ECO:0000256" key="7">
    <source>
        <dbReference type="SAM" id="MobiDB-lite"/>
    </source>
</evidence>
<reference evidence="9 10" key="1">
    <citation type="submission" date="2023-11" db="EMBL/GenBank/DDBJ databases">
        <title>Dfirmibasis_genome.</title>
        <authorList>
            <person name="Edelbroek B."/>
            <person name="Kjellin J."/>
            <person name="Jerlstrom-Hultqvist J."/>
            <person name="Soderbom F."/>
        </authorList>
    </citation>
    <scope>NUCLEOTIDE SEQUENCE [LARGE SCALE GENOMIC DNA]</scope>
    <source>
        <strain evidence="9 10">TNS-C-14</strain>
    </source>
</reference>
<dbReference type="InterPro" id="IPR029006">
    <property type="entry name" value="ADF-H/Gelsolin-like_dom_sf"/>
</dbReference>
<evidence type="ECO:0000313" key="9">
    <source>
        <dbReference type="EMBL" id="KAK5575357.1"/>
    </source>
</evidence>
<dbReference type="AlphaFoldDB" id="A0AAN7TKC5"/>
<dbReference type="CDD" id="cd11282">
    <property type="entry name" value="ADF_coactosin_like"/>
    <property type="match status" value="2"/>
</dbReference>
<keyword evidence="4" id="KW-0206">Cytoskeleton</keyword>
<evidence type="ECO:0000259" key="8">
    <source>
        <dbReference type="PROSITE" id="PS51263"/>
    </source>
</evidence>
<feature type="domain" description="ADF-H" evidence="8">
    <location>
        <begin position="27"/>
        <end position="159"/>
    </location>
</feature>
<dbReference type="InterPro" id="IPR002108">
    <property type="entry name" value="ADF-H"/>
</dbReference>
<dbReference type="PANTHER" id="PTHR10829:SF25">
    <property type="entry name" value="DREBRIN-LIKE PROTEIN"/>
    <property type="match status" value="1"/>
</dbReference>
<evidence type="ECO:0000313" key="10">
    <source>
        <dbReference type="Proteomes" id="UP001344447"/>
    </source>
</evidence>
<gene>
    <name evidence="9" type="ORF">RB653_010616</name>
</gene>
<dbReference type="GO" id="GO:0030427">
    <property type="term" value="C:site of polarized growth"/>
    <property type="evidence" value="ECO:0007669"/>
    <property type="project" value="TreeGrafter"/>
</dbReference>
<evidence type="ECO:0000256" key="3">
    <source>
        <dbReference type="ARBA" id="ARBA00023203"/>
    </source>
</evidence>
<keyword evidence="10" id="KW-1185">Reference proteome</keyword>